<dbReference type="Proteomes" id="UP000011135">
    <property type="component" value="Unassembled WGS sequence"/>
</dbReference>
<reference evidence="1 2" key="1">
    <citation type="submission" date="2012-12" db="EMBL/GenBank/DDBJ databases">
        <title>Genome assembly of Fulvivirga imtechensis AK7.</title>
        <authorList>
            <person name="Nupur N."/>
            <person name="Khatri I."/>
            <person name="Kumar R."/>
            <person name="Subramanian S."/>
            <person name="Pinnaka A."/>
        </authorList>
    </citation>
    <scope>NUCLEOTIDE SEQUENCE [LARGE SCALE GENOMIC DNA]</scope>
    <source>
        <strain evidence="1 2">AK7</strain>
    </source>
</reference>
<dbReference type="Pfam" id="PF20230">
    <property type="entry name" value="DUF6588"/>
    <property type="match status" value="1"/>
</dbReference>
<proteinExistence type="predicted"/>
<dbReference type="STRING" id="1237149.C900_03740"/>
<dbReference type="eggNOG" id="ENOG502Z8Z5">
    <property type="taxonomic scope" value="Bacteria"/>
</dbReference>
<name>L8JN67_9BACT</name>
<protein>
    <submittedName>
        <fullName evidence="1">Uncharacterized protein</fullName>
    </submittedName>
</protein>
<dbReference type="AlphaFoldDB" id="L8JN67"/>
<dbReference type="EMBL" id="AMZN01000054">
    <property type="protein sequence ID" value="ELR70386.1"/>
    <property type="molecule type" value="Genomic_DNA"/>
</dbReference>
<keyword evidence="2" id="KW-1185">Reference proteome</keyword>
<organism evidence="1 2">
    <name type="scientific">Fulvivirga imtechensis AK7</name>
    <dbReference type="NCBI Taxonomy" id="1237149"/>
    <lineage>
        <taxon>Bacteria</taxon>
        <taxon>Pseudomonadati</taxon>
        <taxon>Bacteroidota</taxon>
        <taxon>Cytophagia</taxon>
        <taxon>Cytophagales</taxon>
        <taxon>Fulvivirgaceae</taxon>
        <taxon>Fulvivirga</taxon>
    </lineage>
</organism>
<gene>
    <name evidence="1" type="ORF">C900_03740</name>
</gene>
<sequence length="330" mass="36202">MAIVAITFFKFTSIYAQDDIDQLLESSLSDANKLIEGYIDPFMKGFGTGLGSGWYNTAKAHKTAGFDLTATVNLAYVPDKDMFYNINSSLENTQLISPSEAPTIFGPDEEPTYQFTYTDSNTGETITDTFTGPPGLNLKDDIGFNAVPVPMIQLGIGIVKNTDLKIRWTPKIDMGDGTLKVIGFGVMHDVKQHIPGIKNLPFDLSAFIGFTDITTDVDLDDDTTVDNKGEFDINTWTFQGIISKKFSVLTLYGGLGFNRVRSELKMLGEYEVGSGTETEIIENPVDLSFKSGGPRLTAGMRIKLAILTLHADYTLQQYKTLTVGVGFSVR</sequence>
<evidence type="ECO:0000313" key="2">
    <source>
        <dbReference type="Proteomes" id="UP000011135"/>
    </source>
</evidence>
<comment type="caution">
    <text evidence="1">The sequence shown here is derived from an EMBL/GenBank/DDBJ whole genome shotgun (WGS) entry which is preliminary data.</text>
</comment>
<dbReference type="InterPro" id="IPR046495">
    <property type="entry name" value="DUF6588"/>
</dbReference>
<accession>L8JN67</accession>
<evidence type="ECO:0000313" key="1">
    <source>
        <dbReference type="EMBL" id="ELR70386.1"/>
    </source>
</evidence>